<name>A0A6A4RP16_SCOMX</name>
<dbReference type="Proteomes" id="UP000438429">
    <property type="component" value="Unassembled WGS sequence"/>
</dbReference>
<keyword evidence="1" id="KW-0479">Metal-binding</keyword>
<dbReference type="PANTHER" id="PTHR33198">
    <property type="entry name" value="ANK_REP_REGION DOMAIN-CONTAINING PROTEIN-RELATED"/>
    <property type="match status" value="1"/>
</dbReference>
<dbReference type="PANTHER" id="PTHR33198:SF20">
    <property type="entry name" value="RETROTRANSPOSON GAG DOMAIN-CONTAINING PROTEIN"/>
    <property type="match status" value="1"/>
</dbReference>
<protein>
    <recommendedName>
        <fullName evidence="2">CCHC-type domain-containing protein</fullName>
    </recommendedName>
</protein>
<evidence type="ECO:0000313" key="3">
    <source>
        <dbReference type="EMBL" id="KAF0022039.1"/>
    </source>
</evidence>
<evidence type="ECO:0000259" key="2">
    <source>
        <dbReference type="PROSITE" id="PS50158"/>
    </source>
</evidence>
<dbReference type="AlphaFoldDB" id="A0A6A4RP16"/>
<dbReference type="GO" id="GO:0008270">
    <property type="term" value="F:zinc ion binding"/>
    <property type="evidence" value="ECO:0007669"/>
    <property type="project" value="UniProtKB-KW"/>
</dbReference>
<keyword evidence="1" id="KW-0863">Zinc-finger</keyword>
<dbReference type="InterPro" id="IPR001878">
    <property type="entry name" value="Znf_CCHC"/>
</dbReference>
<organism evidence="3 4">
    <name type="scientific">Scophthalmus maximus</name>
    <name type="common">Turbot</name>
    <name type="synonym">Psetta maxima</name>
    <dbReference type="NCBI Taxonomy" id="52904"/>
    <lineage>
        <taxon>Eukaryota</taxon>
        <taxon>Metazoa</taxon>
        <taxon>Chordata</taxon>
        <taxon>Craniata</taxon>
        <taxon>Vertebrata</taxon>
        <taxon>Euteleostomi</taxon>
        <taxon>Actinopterygii</taxon>
        <taxon>Neopterygii</taxon>
        <taxon>Teleostei</taxon>
        <taxon>Neoteleostei</taxon>
        <taxon>Acanthomorphata</taxon>
        <taxon>Carangaria</taxon>
        <taxon>Pleuronectiformes</taxon>
        <taxon>Pleuronectoidei</taxon>
        <taxon>Scophthalmidae</taxon>
        <taxon>Scophthalmus</taxon>
    </lineage>
</organism>
<reference evidence="3 4" key="1">
    <citation type="submission" date="2019-06" db="EMBL/GenBank/DDBJ databases">
        <title>Draft genomes of female and male turbot (Scophthalmus maximus).</title>
        <authorList>
            <person name="Xu H."/>
            <person name="Xu X.-W."/>
            <person name="Shao C."/>
            <person name="Chen S."/>
        </authorList>
    </citation>
    <scope>NUCLEOTIDE SEQUENCE [LARGE SCALE GENOMIC DNA]</scope>
    <source>
        <strain evidence="3">Ysfricsl-2016a</strain>
        <tissue evidence="3">Blood</tissue>
    </source>
</reference>
<proteinExistence type="predicted"/>
<sequence length="226" mass="25749">MANTPGASFSIQPPEPFDFSKPHEWTKWIRRFERFRQASNLAASSEDNQLFFVVKKNIVYERARFNMRKQDANETVDAFVTALCALAEHCNYGTLRDELIRDRIVVGLADTRLSERMQMEKDLDLEKAINMARQSEDIKKQQNTLRSKVSGVKQTDASSVDGVFRGRQHKDKAKFKTKTYGVMQHNGQRKTPTCSRCYKCGGTAHPKQECPANNAKCHSCGKTGCY</sequence>
<comment type="caution">
    <text evidence="3">The sequence shown here is derived from an EMBL/GenBank/DDBJ whole genome shotgun (WGS) entry which is preliminary data.</text>
</comment>
<accession>A0A6A4RP16</accession>
<evidence type="ECO:0000256" key="1">
    <source>
        <dbReference type="PROSITE-ProRule" id="PRU00047"/>
    </source>
</evidence>
<gene>
    <name evidence="3" type="ORF">F2P81_025706</name>
</gene>
<evidence type="ECO:0000313" key="4">
    <source>
        <dbReference type="Proteomes" id="UP000438429"/>
    </source>
</evidence>
<keyword evidence="1" id="KW-0862">Zinc</keyword>
<dbReference type="GO" id="GO:0003676">
    <property type="term" value="F:nucleic acid binding"/>
    <property type="evidence" value="ECO:0007669"/>
    <property type="project" value="InterPro"/>
</dbReference>
<dbReference type="EMBL" id="VEVO01000380">
    <property type="protein sequence ID" value="KAF0022039.1"/>
    <property type="molecule type" value="Genomic_DNA"/>
</dbReference>
<feature type="domain" description="CCHC-type" evidence="2">
    <location>
        <begin position="196"/>
        <end position="211"/>
    </location>
</feature>
<dbReference type="PROSITE" id="PS50158">
    <property type="entry name" value="ZF_CCHC"/>
    <property type="match status" value="1"/>
</dbReference>